<dbReference type="EMBL" id="CP039355">
    <property type="protein sequence ID" value="QCE14234.1"/>
    <property type="molecule type" value="Genomic_DNA"/>
</dbReference>
<proteinExistence type="predicted"/>
<feature type="region of interest" description="Disordered" evidence="1">
    <location>
        <begin position="54"/>
        <end position="78"/>
    </location>
</feature>
<dbReference type="AlphaFoldDB" id="A0A4D6NNK4"/>
<protein>
    <submittedName>
        <fullName evidence="2">Uncharacterized protein</fullName>
    </submittedName>
</protein>
<keyword evidence="3" id="KW-1185">Reference proteome</keyword>
<evidence type="ECO:0000313" key="2">
    <source>
        <dbReference type="EMBL" id="QCE14234.1"/>
    </source>
</evidence>
<name>A0A4D6NNK4_VIGUN</name>
<accession>A0A4D6NNK4</accession>
<evidence type="ECO:0000313" key="3">
    <source>
        <dbReference type="Proteomes" id="UP000501690"/>
    </source>
</evidence>
<dbReference type="Proteomes" id="UP000501690">
    <property type="component" value="Linkage Group LG11"/>
</dbReference>
<gene>
    <name evidence="2" type="ORF">DEO72_LG11g1233</name>
</gene>
<organism evidence="2 3">
    <name type="scientific">Vigna unguiculata</name>
    <name type="common">Cowpea</name>
    <dbReference type="NCBI Taxonomy" id="3917"/>
    <lineage>
        <taxon>Eukaryota</taxon>
        <taxon>Viridiplantae</taxon>
        <taxon>Streptophyta</taxon>
        <taxon>Embryophyta</taxon>
        <taxon>Tracheophyta</taxon>
        <taxon>Spermatophyta</taxon>
        <taxon>Magnoliopsida</taxon>
        <taxon>eudicotyledons</taxon>
        <taxon>Gunneridae</taxon>
        <taxon>Pentapetalae</taxon>
        <taxon>rosids</taxon>
        <taxon>fabids</taxon>
        <taxon>Fabales</taxon>
        <taxon>Fabaceae</taxon>
        <taxon>Papilionoideae</taxon>
        <taxon>50 kb inversion clade</taxon>
        <taxon>NPAAA clade</taxon>
        <taxon>indigoferoid/millettioid clade</taxon>
        <taxon>Phaseoleae</taxon>
        <taxon>Vigna</taxon>
    </lineage>
</organism>
<sequence>MVATLQRRPRSTFFQHRNVSFPRPERRPCPAQKTTFYTASCALPASVRVRCASETGKRGSDAVSELPRLQERWLSSRP</sequence>
<reference evidence="2 3" key="1">
    <citation type="submission" date="2019-04" db="EMBL/GenBank/DDBJ databases">
        <title>An improved genome assembly and genetic linkage map for asparagus bean, Vigna unguiculata ssp. sesquipedialis.</title>
        <authorList>
            <person name="Xia Q."/>
            <person name="Zhang R."/>
            <person name="Dong Y."/>
        </authorList>
    </citation>
    <scope>NUCLEOTIDE SEQUENCE [LARGE SCALE GENOMIC DNA]</scope>
    <source>
        <tissue evidence="2">Leaf</tissue>
    </source>
</reference>
<evidence type="ECO:0000256" key="1">
    <source>
        <dbReference type="SAM" id="MobiDB-lite"/>
    </source>
</evidence>